<organism evidence="2 3">
    <name type="scientific">Plenodomus tracheiphilus IPT5</name>
    <dbReference type="NCBI Taxonomy" id="1408161"/>
    <lineage>
        <taxon>Eukaryota</taxon>
        <taxon>Fungi</taxon>
        <taxon>Dikarya</taxon>
        <taxon>Ascomycota</taxon>
        <taxon>Pezizomycotina</taxon>
        <taxon>Dothideomycetes</taxon>
        <taxon>Pleosporomycetidae</taxon>
        <taxon>Pleosporales</taxon>
        <taxon>Pleosporineae</taxon>
        <taxon>Leptosphaeriaceae</taxon>
        <taxon>Plenodomus</taxon>
    </lineage>
</organism>
<protein>
    <submittedName>
        <fullName evidence="2">Uncharacterized protein</fullName>
    </submittedName>
</protein>
<dbReference type="Proteomes" id="UP000799423">
    <property type="component" value="Unassembled WGS sequence"/>
</dbReference>
<feature type="non-terminal residue" evidence="2">
    <location>
        <position position="141"/>
    </location>
</feature>
<accession>A0A6A7AQG8</accession>
<dbReference type="AlphaFoldDB" id="A0A6A7AQG8"/>
<feature type="transmembrane region" description="Helical" evidence="1">
    <location>
        <begin position="34"/>
        <end position="55"/>
    </location>
</feature>
<keyword evidence="1" id="KW-1133">Transmembrane helix</keyword>
<feature type="transmembrane region" description="Helical" evidence="1">
    <location>
        <begin position="95"/>
        <end position="116"/>
    </location>
</feature>
<proteinExistence type="predicted"/>
<sequence>MSFIISSGSATFFPLHICGVVLINLPKHILQGTAYLLVSVIIFHGVAAIAVIWIYRTSSRWNKGSRSLITFIAVFTVELVAILISGPLLIKEPKIVVLVLSCEGTCAYTVLTTLHVKNFLRKHSSSSADRVNNQQPLTSIS</sequence>
<gene>
    <name evidence="2" type="ORF">T440DRAFT_512200</name>
</gene>
<dbReference type="EMBL" id="MU006379">
    <property type="protein sequence ID" value="KAF2844448.1"/>
    <property type="molecule type" value="Genomic_DNA"/>
</dbReference>
<feature type="transmembrane region" description="Helical" evidence="1">
    <location>
        <begin position="67"/>
        <end position="89"/>
    </location>
</feature>
<evidence type="ECO:0000313" key="2">
    <source>
        <dbReference type="EMBL" id="KAF2844448.1"/>
    </source>
</evidence>
<evidence type="ECO:0000256" key="1">
    <source>
        <dbReference type="SAM" id="Phobius"/>
    </source>
</evidence>
<name>A0A6A7AQG8_9PLEO</name>
<keyword evidence="1" id="KW-0472">Membrane</keyword>
<reference evidence="2" key="1">
    <citation type="submission" date="2020-01" db="EMBL/GenBank/DDBJ databases">
        <authorList>
            <consortium name="DOE Joint Genome Institute"/>
            <person name="Haridas S."/>
            <person name="Albert R."/>
            <person name="Binder M."/>
            <person name="Bloem J."/>
            <person name="Labutti K."/>
            <person name="Salamov A."/>
            <person name="Andreopoulos B."/>
            <person name="Baker S.E."/>
            <person name="Barry K."/>
            <person name="Bills G."/>
            <person name="Bluhm B.H."/>
            <person name="Cannon C."/>
            <person name="Castanera R."/>
            <person name="Culley D.E."/>
            <person name="Daum C."/>
            <person name="Ezra D."/>
            <person name="Gonzalez J.B."/>
            <person name="Henrissat B."/>
            <person name="Kuo A."/>
            <person name="Liang C."/>
            <person name="Lipzen A."/>
            <person name="Lutzoni F."/>
            <person name="Magnuson J."/>
            <person name="Mondo S."/>
            <person name="Nolan M."/>
            <person name="Ohm R."/>
            <person name="Pangilinan J."/>
            <person name="Park H.-J."/>
            <person name="Ramirez L."/>
            <person name="Alfaro M."/>
            <person name="Sun H."/>
            <person name="Tritt A."/>
            <person name="Yoshinaga Y."/>
            <person name="Zwiers L.-H."/>
            <person name="Turgeon B.G."/>
            <person name="Goodwin S.B."/>
            <person name="Spatafora J.W."/>
            <person name="Crous P.W."/>
            <person name="Grigoriev I.V."/>
        </authorList>
    </citation>
    <scope>NUCLEOTIDE SEQUENCE</scope>
    <source>
        <strain evidence="2">IPT5</strain>
    </source>
</reference>
<keyword evidence="3" id="KW-1185">Reference proteome</keyword>
<keyword evidence="1" id="KW-0812">Transmembrane</keyword>
<evidence type="ECO:0000313" key="3">
    <source>
        <dbReference type="Proteomes" id="UP000799423"/>
    </source>
</evidence>